<dbReference type="Gene3D" id="2.40.340.10">
    <property type="entry name" value="MoeA, C-terminal, domain IV"/>
    <property type="match status" value="1"/>
</dbReference>
<evidence type="ECO:0000313" key="14">
    <source>
        <dbReference type="Proteomes" id="UP000033187"/>
    </source>
</evidence>
<evidence type="ECO:0000256" key="4">
    <source>
        <dbReference type="ARBA" id="ARBA00010763"/>
    </source>
</evidence>
<dbReference type="EMBL" id="LN829119">
    <property type="protein sequence ID" value="CPR21223.1"/>
    <property type="molecule type" value="Genomic_DNA"/>
</dbReference>
<dbReference type="InterPro" id="IPR036425">
    <property type="entry name" value="MoaB/Mog-like_dom_sf"/>
</dbReference>
<dbReference type="SUPFAM" id="SSF63867">
    <property type="entry name" value="MoeA C-terminal domain-like"/>
    <property type="match status" value="1"/>
</dbReference>
<keyword evidence="8 11" id="KW-0460">Magnesium</keyword>
<feature type="domain" description="MoaB/Mog" evidence="12">
    <location>
        <begin position="177"/>
        <end position="314"/>
    </location>
</feature>
<comment type="similarity">
    <text evidence="4 11">Belongs to the MoeA family.</text>
</comment>
<keyword evidence="5 11" id="KW-0500">Molybdenum</keyword>
<dbReference type="Pfam" id="PF03453">
    <property type="entry name" value="MoeA_N"/>
    <property type="match status" value="1"/>
</dbReference>
<evidence type="ECO:0000256" key="1">
    <source>
        <dbReference type="ARBA" id="ARBA00001946"/>
    </source>
</evidence>
<evidence type="ECO:0000256" key="2">
    <source>
        <dbReference type="ARBA" id="ARBA00002901"/>
    </source>
</evidence>
<evidence type="ECO:0000256" key="5">
    <source>
        <dbReference type="ARBA" id="ARBA00022505"/>
    </source>
</evidence>
<dbReference type="AlphaFoldDB" id="A0A0D6JIJ9"/>
<comment type="function">
    <text evidence="2 11">Catalyzes the insertion of molybdate into adenylated molybdopterin with the concomitant release of AMP.</text>
</comment>
<dbReference type="Pfam" id="PF03454">
    <property type="entry name" value="MoeA_C"/>
    <property type="match status" value="1"/>
</dbReference>
<dbReference type="GO" id="GO:0006777">
    <property type="term" value="P:Mo-molybdopterin cofactor biosynthetic process"/>
    <property type="evidence" value="ECO:0007669"/>
    <property type="project" value="UniProtKB-UniRule"/>
</dbReference>
<dbReference type="Proteomes" id="UP000033187">
    <property type="component" value="Chromosome 1"/>
</dbReference>
<dbReference type="GO" id="GO:0061599">
    <property type="term" value="F:molybdopterin molybdotransferase activity"/>
    <property type="evidence" value="ECO:0007669"/>
    <property type="project" value="UniProtKB-UniRule"/>
</dbReference>
<dbReference type="RefSeq" id="WP_046478752.1">
    <property type="nucleotide sequence ID" value="NZ_LN829118.1"/>
</dbReference>
<comment type="cofactor">
    <cofactor evidence="1 11">
        <name>Mg(2+)</name>
        <dbReference type="ChEBI" id="CHEBI:18420"/>
    </cofactor>
</comment>
<dbReference type="SUPFAM" id="SSF63882">
    <property type="entry name" value="MoeA N-terminal region -like"/>
    <property type="match status" value="1"/>
</dbReference>
<dbReference type="KEGG" id="fil:BN1229_v1_2962"/>
<evidence type="ECO:0000256" key="8">
    <source>
        <dbReference type="ARBA" id="ARBA00022842"/>
    </source>
</evidence>
<dbReference type="PANTHER" id="PTHR10192">
    <property type="entry name" value="MOLYBDOPTERIN BIOSYNTHESIS PROTEIN"/>
    <property type="match status" value="1"/>
</dbReference>
<dbReference type="GO" id="GO:0046872">
    <property type="term" value="F:metal ion binding"/>
    <property type="evidence" value="ECO:0007669"/>
    <property type="project" value="UniProtKB-UniRule"/>
</dbReference>
<dbReference type="EC" id="2.10.1.1" evidence="11"/>
<dbReference type="OrthoDB" id="9804758at2"/>
<dbReference type="CDD" id="cd00887">
    <property type="entry name" value="MoeA"/>
    <property type="match status" value="1"/>
</dbReference>
<comment type="pathway">
    <text evidence="3 11">Cofactor biosynthesis; molybdopterin biosynthesis.</text>
</comment>
<dbReference type="InterPro" id="IPR036688">
    <property type="entry name" value="MoeA_C_domain_IV_sf"/>
</dbReference>
<dbReference type="SMART" id="SM00852">
    <property type="entry name" value="MoCF_biosynth"/>
    <property type="match status" value="1"/>
</dbReference>
<dbReference type="InterPro" id="IPR005111">
    <property type="entry name" value="MoeA_C_domain_IV"/>
</dbReference>
<dbReference type="Gene3D" id="3.90.105.10">
    <property type="entry name" value="Molybdopterin biosynthesis moea protein, domain 2"/>
    <property type="match status" value="1"/>
</dbReference>
<protein>
    <recommendedName>
        <fullName evidence="11">Molybdopterin molybdenumtransferase</fullName>
        <ecNumber evidence="11">2.10.1.1</ecNumber>
    </recommendedName>
</protein>
<dbReference type="NCBIfam" id="NF045515">
    <property type="entry name" value="Glp_gephyrin"/>
    <property type="match status" value="1"/>
</dbReference>
<dbReference type="InterPro" id="IPR005110">
    <property type="entry name" value="MoeA_linker/N"/>
</dbReference>
<evidence type="ECO:0000313" key="13">
    <source>
        <dbReference type="EMBL" id="CPR21223.1"/>
    </source>
</evidence>
<evidence type="ECO:0000256" key="6">
    <source>
        <dbReference type="ARBA" id="ARBA00022679"/>
    </source>
</evidence>
<evidence type="ECO:0000256" key="7">
    <source>
        <dbReference type="ARBA" id="ARBA00022723"/>
    </source>
</evidence>
<dbReference type="Gene3D" id="3.40.980.10">
    <property type="entry name" value="MoaB/Mog-like domain"/>
    <property type="match status" value="1"/>
</dbReference>
<dbReference type="InterPro" id="IPR038987">
    <property type="entry name" value="MoeA-like"/>
</dbReference>
<keyword evidence="9 11" id="KW-0501">Molybdenum cofactor biosynthesis</keyword>
<dbReference type="InterPro" id="IPR036135">
    <property type="entry name" value="MoeA_linker/N_sf"/>
</dbReference>
<evidence type="ECO:0000256" key="3">
    <source>
        <dbReference type="ARBA" id="ARBA00005046"/>
    </source>
</evidence>
<dbReference type="UniPathway" id="UPA00344"/>
<dbReference type="Gene3D" id="2.170.190.11">
    <property type="entry name" value="Molybdopterin biosynthesis moea protein, domain 3"/>
    <property type="match status" value="1"/>
</dbReference>
<evidence type="ECO:0000259" key="12">
    <source>
        <dbReference type="SMART" id="SM00852"/>
    </source>
</evidence>
<dbReference type="Pfam" id="PF00994">
    <property type="entry name" value="MoCF_biosynth"/>
    <property type="match status" value="1"/>
</dbReference>
<dbReference type="KEGG" id="fiy:BN1229_v1_2955"/>
<comment type="catalytic activity">
    <reaction evidence="10">
        <text>adenylyl-molybdopterin + molybdate = Mo-molybdopterin + AMP + H(+)</text>
        <dbReference type="Rhea" id="RHEA:35047"/>
        <dbReference type="ChEBI" id="CHEBI:15378"/>
        <dbReference type="ChEBI" id="CHEBI:36264"/>
        <dbReference type="ChEBI" id="CHEBI:62727"/>
        <dbReference type="ChEBI" id="CHEBI:71302"/>
        <dbReference type="ChEBI" id="CHEBI:456215"/>
        <dbReference type="EC" id="2.10.1.1"/>
    </reaction>
</comment>
<keyword evidence="14" id="KW-1185">Reference proteome</keyword>
<dbReference type="GO" id="GO:0005829">
    <property type="term" value="C:cytosol"/>
    <property type="evidence" value="ECO:0007669"/>
    <property type="project" value="TreeGrafter"/>
</dbReference>
<gene>
    <name evidence="13" type="ORF">YBN1229_v1_2955</name>
</gene>
<dbReference type="InterPro" id="IPR001453">
    <property type="entry name" value="MoaB/Mog_dom"/>
</dbReference>
<name>A0A0D6JIJ9_9HYPH</name>
<dbReference type="InterPro" id="IPR008284">
    <property type="entry name" value="MoCF_biosynth_CS"/>
</dbReference>
<evidence type="ECO:0000256" key="10">
    <source>
        <dbReference type="ARBA" id="ARBA00047317"/>
    </source>
</evidence>
<dbReference type="FunFam" id="2.170.190.11:FF:000001">
    <property type="entry name" value="Molybdopterin molybdenumtransferase"/>
    <property type="match status" value="1"/>
</dbReference>
<dbReference type="FunFam" id="3.40.980.10:FF:000004">
    <property type="entry name" value="Molybdopterin molybdenumtransferase"/>
    <property type="match status" value="1"/>
</dbReference>
<keyword evidence="7 11" id="KW-0479">Metal-binding</keyword>
<keyword evidence="6 11" id="KW-0808">Transferase</keyword>
<dbReference type="SUPFAM" id="SSF53218">
    <property type="entry name" value="Molybdenum cofactor biosynthesis proteins"/>
    <property type="match status" value="1"/>
</dbReference>
<dbReference type="PANTHER" id="PTHR10192:SF5">
    <property type="entry name" value="GEPHYRIN"/>
    <property type="match status" value="1"/>
</dbReference>
<evidence type="ECO:0000256" key="9">
    <source>
        <dbReference type="ARBA" id="ARBA00023150"/>
    </source>
</evidence>
<accession>A0A0D6JIJ9</accession>
<dbReference type="PROSITE" id="PS01079">
    <property type="entry name" value="MOCF_BIOSYNTHESIS_2"/>
    <property type="match status" value="1"/>
</dbReference>
<proteinExistence type="inferred from homology"/>
<organism evidence="13 14">
    <name type="scientific">Candidatus Filomicrobium marinum</name>
    <dbReference type="NCBI Taxonomy" id="1608628"/>
    <lineage>
        <taxon>Bacteria</taxon>
        <taxon>Pseudomonadati</taxon>
        <taxon>Pseudomonadota</taxon>
        <taxon>Alphaproteobacteria</taxon>
        <taxon>Hyphomicrobiales</taxon>
        <taxon>Hyphomicrobiaceae</taxon>
        <taxon>Filomicrobium</taxon>
    </lineage>
</organism>
<reference evidence="14" key="1">
    <citation type="submission" date="2015-02" db="EMBL/GenBank/DDBJ databases">
        <authorList>
            <person name="Chooi Y.-H."/>
        </authorList>
    </citation>
    <scope>NUCLEOTIDE SEQUENCE [LARGE SCALE GENOMIC DNA]</scope>
    <source>
        <strain evidence="14">strain Y</strain>
    </source>
</reference>
<sequence length="401" mass="41903">MAPLSVPEALARILDGVRATEMEEVDLFGGRGRILASTLTAQFSQPPFDASAMDGYAVRDADVATLPARLTVIGEAAAGHPFAGTVAEGQAVRIFTGAPVPEGADAIVIQENTDREGDVVVVREGKPDPAHVRKRGGDFTKGDELLPAGLKLAPRHLSLAAAMGYGKLPVMRRPVVAILATGDELVEPGTPVAAGQIVCSNPYGIAAMAEAVGAEARLIGIARDTVDSLTEKIATAEGADILVTIGGASVGDHDLVAKVLQANGMTLDFWKIAMRPGKPLIFGRRGAQRVIGVPGNPVSSLICTRVFVVPLIRKLLGLDTGTDALMTARLTHAIEKNGPRQHYMRARLMTGENGVMEVRAAGSQDSSLLEPLSAANCLIVRPADAEALPEGASVNVLRIDF</sequence>
<evidence type="ECO:0000256" key="11">
    <source>
        <dbReference type="RuleBase" id="RU365090"/>
    </source>
</evidence>